<evidence type="ECO:0000256" key="2">
    <source>
        <dbReference type="ARBA" id="ARBA00001946"/>
    </source>
</evidence>
<comment type="subcellular location">
    <subcellularLocation>
        <location evidence="3">Mitochondrion matrix</location>
        <location evidence="3">Mitochondrion nucleoid</location>
    </subcellularLocation>
</comment>
<dbReference type="Gene3D" id="3.40.50.300">
    <property type="entry name" value="P-loop containing nucleotide triphosphate hydrolases"/>
    <property type="match status" value="2"/>
</dbReference>
<evidence type="ECO:0000256" key="3">
    <source>
        <dbReference type="ARBA" id="ARBA00004436"/>
    </source>
</evidence>
<comment type="similarity">
    <text evidence="14">Belongs to the DExH box helicase family.</text>
</comment>
<dbReference type="Gene3D" id="1.20.58.1080">
    <property type="match status" value="1"/>
</dbReference>
<dbReference type="InterPro" id="IPR050699">
    <property type="entry name" value="RNA-DNA_Helicase"/>
</dbReference>
<sequence>MAALLLRHRKVSTLGVSSILKAKVDPFRLHVELKLGALAGVCNLLREYSTSNDNPNLNFDFLDLTCPHAWYPVARRKNRKIFLHVGPTNSGKTYQALKRLESSPSGVYCGPLRLLAWEVAKRLNKANVPCDLITGQEREEVDGAKHKAVTVEMADVTSNYSCAIVDEIQMLGCKTRGFSFTRALLGISADELHLCGDPAAVPLIQEILKATGDDVHGQIESRGKHLCSVVYGSLPPETRTRQATMFNDASSEFDVLVASDAIGMGLNLNISRIIFSTMKKFDGVEMRNLTISEVKQIAGRAGRYGSDFPVGEVTCLHADDLPLLHSSLESPSPILEHAGLFPTFDLIYMYSRLHPKKGLYRIMEHFLENAKLSENYFIADCEEMLKVAAVVDELPISLHDKYLFAISPVDMDDEIASQGLVQFAQQYAQKGIVRLKEIFTPGTLQVPKTESALKELESIHKVLDLYVWLGFRLEDSFPDRELAASQKSICGLLIEEFLDRFGGQQQPKWRKLKSRFNSGQLGSSAAAVFSYGRLRQFWS</sequence>
<feature type="domain" description="Helicase C-terminal" evidence="16">
    <location>
        <begin position="179"/>
        <end position="347"/>
    </location>
</feature>
<evidence type="ECO:0000256" key="4">
    <source>
        <dbReference type="ARBA" id="ARBA00011661"/>
    </source>
</evidence>
<dbReference type="InterPro" id="IPR014001">
    <property type="entry name" value="Helicase_ATP-bd"/>
</dbReference>
<evidence type="ECO:0000313" key="17">
    <source>
        <dbReference type="EMBL" id="CAK7327093.1"/>
    </source>
</evidence>
<keyword evidence="12" id="KW-1135">Mitochondrion nucleoid</keyword>
<dbReference type="Pfam" id="PF22527">
    <property type="entry name" value="DEXQc_Suv3"/>
    <property type="match status" value="1"/>
</dbReference>
<name>A0AAV1R216_9ROSI</name>
<evidence type="ECO:0000256" key="5">
    <source>
        <dbReference type="ARBA" id="ARBA00012552"/>
    </source>
</evidence>
<evidence type="ECO:0000259" key="16">
    <source>
        <dbReference type="PROSITE" id="PS51194"/>
    </source>
</evidence>
<evidence type="ECO:0000256" key="6">
    <source>
        <dbReference type="ARBA" id="ARBA00022741"/>
    </source>
</evidence>
<dbReference type="GO" id="GO:0016787">
    <property type="term" value="F:hydrolase activity"/>
    <property type="evidence" value="ECO:0007669"/>
    <property type="project" value="UniProtKB-KW"/>
</dbReference>
<dbReference type="InterPro" id="IPR022192">
    <property type="entry name" value="SUV3_C"/>
</dbReference>
<keyword evidence="10" id="KW-0809">Transit peptide</keyword>
<dbReference type="Pfam" id="PF00271">
    <property type="entry name" value="Helicase_C"/>
    <property type="match status" value="1"/>
</dbReference>
<dbReference type="InterPro" id="IPR055206">
    <property type="entry name" value="DEXQc_SUV3"/>
</dbReference>
<reference evidence="17 18" key="1">
    <citation type="submission" date="2024-01" db="EMBL/GenBank/DDBJ databases">
        <authorList>
            <person name="Waweru B."/>
        </authorList>
    </citation>
    <scope>NUCLEOTIDE SEQUENCE [LARGE SCALE GENOMIC DNA]</scope>
</reference>
<keyword evidence="7" id="KW-0378">Hydrolase</keyword>
<keyword evidence="9" id="KW-0067">ATP-binding</keyword>
<dbReference type="EC" id="3.6.4.13" evidence="5"/>
<dbReference type="PANTHER" id="PTHR12131">
    <property type="entry name" value="ATP-DEPENDENT RNA AND DNA HELICASE"/>
    <property type="match status" value="1"/>
</dbReference>
<comment type="cofactor">
    <cofactor evidence="1">
        <name>Mn(2+)</name>
        <dbReference type="ChEBI" id="CHEBI:29035"/>
    </cofactor>
</comment>
<dbReference type="SMART" id="SM00490">
    <property type="entry name" value="HELICc"/>
    <property type="match status" value="1"/>
</dbReference>
<evidence type="ECO:0000256" key="13">
    <source>
        <dbReference type="ARBA" id="ARBA00047984"/>
    </source>
</evidence>
<comment type="catalytic activity">
    <reaction evidence="13">
        <text>ATP + H2O = ADP + phosphate + H(+)</text>
        <dbReference type="Rhea" id="RHEA:13065"/>
        <dbReference type="ChEBI" id="CHEBI:15377"/>
        <dbReference type="ChEBI" id="CHEBI:15378"/>
        <dbReference type="ChEBI" id="CHEBI:30616"/>
        <dbReference type="ChEBI" id="CHEBI:43474"/>
        <dbReference type="ChEBI" id="CHEBI:456216"/>
        <dbReference type="EC" id="3.6.4.13"/>
    </reaction>
</comment>
<accession>A0AAV1R216</accession>
<comment type="caution">
    <text evidence="17">The sequence shown here is derived from an EMBL/GenBank/DDBJ whole genome shotgun (WGS) entry which is preliminary data.</text>
</comment>
<dbReference type="CDD" id="cd17913">
    <property type="entry name" value="DEXQc_Suv3"/>
    <property type="match status" value="1"/>
</dbReference>
<dbReference type="Proteomes" id="UP001314170">
    <property type="component" value="Unassembled WGS sequence"/>
</dbReference>
<keyword evidence="8" id="KW-0347">Helicase</keyword>
<comment type="cofactor">
    <cofactor evidence="2">
        <name>Mg(2+)</name>
        <dbReference type="ChEBI" id="CHEBI:18420"/>
    </cofactor>
</comment>
<dbReference type="PROSITE" id="PS51194">
    <property type="entry name" value="HELICASE_CTER"/>
    <property type="match status" value="1"/>
</dbReference>
<evidence type="ECO:0000259" key="15">
    <source>
        <dbReference type="PROSITE" id="PS51192"/>
    </source>
</evidence>
<dbReference type="PROSITE" id="PS51192">
    <property type="entry name" value="HELICASE_ATP_BIND_1"/>
    <property type="match status" value="1"/>
</dbReference>
<feature type="domain" description="Helicase ATP-binding" evidence="15">
    <location>
        <begin position="73"/>
        <end position="189"/>
    </location>
</feature>
<dbReference type="AlphaFoldDB" id="A0AAV1R216"/>
<dbReference type="GO" id="GO:0005524">
    <property type="term" value="F:ATP binding"/>
    <property type="evidence" value="ECO:0007669"/>
    <property type="project" value="UniProtKB-KW"/>
</dbReference>
<evidence type="ECO:0000256" key="12">
    <source>
        <dbReference type="ARBA" id="ARBA00023271"/>
    </source>
</evidence>
<dbReference type="InterPro" id="IPR041082">
    <property type="entry name" value="Suv3_C_1"/>
</dbReference>
<dbReference type="PANTHER" id="PTHR12131:SF1">
    <property type="entry name" value="ATP-DEPENDENT RNA HELICASE SUPV3L1, MITOCHONDRIAL-RELATED"/>
    <property type="match status" value="1"/>
</dbReference>
<dbReference type="GO" id="GO:0042645">
    <property type="term" value="C:mitochondrial nucleoid"/>
    <property type="evidence" value="ECO:0007669"/>
    <property type="project" value="UniProtKB-SubCell"/>
</dbReference>
<dbReference type="Pfam" id="PF12513">
    <property type="entry name" value="SUV3_C"/>
    <property type="match status" value="1"/>
</dbReference>
<evidence type="ECO:0000256" key="1">
    <source>
        <dbReference type="ARBA" id="ARBA00001936"/>
    </source>
</evidence>
<evidence type="ECO:0000313" key="18">
    <source>
        <dbReference type="Proteomes" id="UP001314170"/>
    </source>
</evidence>
<evidence type="ECO:0000256" key="10">
    <source>
        <dbReference type="ARBA" id="ARBA00022946"/>
    </source>
</evidence>
<protein>
    <recommendedName>
        <fullName evidence="5">RNA helicase</fullName>
        <ecNumber evidence="5">3.6.4.13</ecNumber>
    </recommendedName>
</protein>
<comment type="subunit">
    <text evidence="4">Homodimer; in free form. Component of the mitochondrial degradosome (mtEXO) complex which is a heteropentamer containing 2 copies of SUPV3L1 and 3 copies of PNPT1.</text>
</comment>
<dbReference type="InterPro" id="IPR044774">
    <property type="entry name" value="Suv3_DEXQc"/>
</dbReference>
<keyword evidence="6" id="KW-0547">Nucleotide-binding</keyword>
<proteinExistence type="inferred from homology"/>
<evidence type="ECO:0000256" key="7">
    <source>
        <dbReference type="ARBA" id="ARBA00022801"/>
    </source>
</evidence>
<organism evidence="17 18">
    <name type="scientific">Dovyalis caffra</name>
    <dbReference type="NCBI Taxonomy" id="77055"/>
    <lineage>
        <taxon>Eukaryota</taxon>
        <taxon>Viridiplantae</taxon>
        <taxon>Streptophyta</taxon>
        <taxon>Embryophyta</taxon>
        <taxon>Tracheophyta</taxon>
        <taxon>Spermatophyta</taxon>
        <taxon>Magnoliopsida</taxon>
        <taxon>eudicotyledons</taxon>
        <taxon>Gunneridae</taxon>
        <taxon>Pentapetalae</taxon>
        <taxon>rosids</taxon>
        <taxon>fabids</taxon>
        <taxon>Malpighiales</taxon>
        <taxon>Salicaceae</taxon>
        <taxon>Flacourtieae</taxon>
        <taxon>Dovyalis</taxon>
    </lineage>
</organism>
<dbReference type="FunFam" id="1.20.272.40:FF:000002">
    <property type="entry name" value="ATP-dependent RNA helicase SUV3, mitochondrial"/>
    <property type="match status" value="1"/>
</dbReference>
<dbReference type="SUPFAM" id="SSF52540">
    <property type="entry name" value="P-loop containing nucleoside triphosphate hydrolases"/>
    <property type="match status" value="1"/>
</dbReference>
<keyword evidence="18" id="KW-1185">Reference proteome</keyword>
<dbReference type="GO" id="GO:0003724">
    <property type="term" value="F:RNA helicase activity"/>
    <property type="evidence" value="ECO:0007669"/>
    <property type="project" value="UniProtKB-EC"/>
</dbReference>
<evidence type="ECO:0000256" key="8">
    <source>
        <dbReference type="ARBA" id="ARBA00022806"/>
    </source>
</evidence>
<gene>
    <name evidence="17" type="ORF">DCAF_LOCUS4800</name>
</gene>
<evidence type="ECO:0000256" key="11">
    <source>
        <dbReference type="ARBA" id="ARBA00023128"/>
    </source>
</evidence>
<evidence type="ECO:0000256" key="14">
    <source>
        <dbReference type="ARBA" id="ARBA00060772"/>
    </source>
</evidence>
<dbReference type="Pfam" id="PF18147">
    <property type="entry name" value="Suv3_C_1"/>
    <property type="match status" value="1"/>
</dbReference>
<dbReference type="CDD" id="cd18805">
    <property type="entry name" value="SF2_C_suv3"/>
    <property type="match status" value="1"/>
</dbReference>
<keyword evidence="11" id="KW-0496">Mitochondrion</keyword>
<dbReference type="GO" id="GO:0000965">
    <property type="term" value="P:mitochondrial RNA 3'-end processing"/>
    <property type="evidence" value="ECO:0007669"/>
    <property type="project" value="TreeGrafter"/>
</dbReference>
<dbReference type="InterPro" id="IPR001650">
    <property type="entry name" value="Helicase_C-like"/>
</dbReference>
<dbReference type="GO" id="GO:0045025">
    <property type="term" value="C:mitochondrial degradosome"/>
    <property type="evidence" value="ECO:0007669"/>
    <property type="project" value="TreeGrafter"/>
</dbReference>
<dbReference type="Gene3D" id="1.20.272.40">
    <property type="match status" value="1"/>
</dbReference>
<evidence type="ECO:0000256" key="9">
    <source>
        <dbReference type="ARBA" id="ARBA00022840"/>
    </source>
</evidence>
<dbReference type="EMBL" id="CAWUPB010000851">
    <property type="protein sequence ID" value="CAK7327093.1"/>
    <property type="molecule type" value="Genomic_DNA"/>
</dbReference>
<dbReference type="InterPro" id="IPR027417">
    <property type="entry name" value="P-loop_NTPase"/>
</dbReference>
<dbReference type="FunFam" id="3.40.50.300:FF:000269">
    <property type="entry name" value="ATP-dependent RNA helicase SUPV3L1, mitochondrial"/>
    <property type="match status" value="1"/>
</dbReference>